<dbReference type="GO" id="GO:0005524">
    <property type="term" value="F:ATP binding"/>
    <property type="evidence" value="ECO:0007669"/>
    <property type="project" value="UniProtKB-UniRule"/>
</dbReference>
<protein>
    <recommendedName>
        <fullName evidence="21">Acetyl-CoA carboxylase</fullName>
    </recommendedName>
</protein>
<gene>
    <name evidence="19" type="ORF">CAMP_LOCUS17581</name>
</gene>
<dbReference type="SMART" id="SM00878">
    <property type="entry name" value="Biotin_carb_C"/>
    <property type="match status" value="1"/>
</dbReference>
<feature type="domain" description="CoA carboxyltransferase C-terminal" evidence="18">
    <location>
        <begin position="1837"/>
        <end position="2123"/>
    </location>
</feature>
<evidence type="ECO:0000256" key="10">
    <source>
        <dbReference type="ARBA" id="ARBA00023267"/>
    </source>
</evidence>
<dbReference type="FunFam" id="2.40.50.100:FF:000005">
    <property type="entry name" value="Acetyl-CoA carboxylase 1"/>
    <property type="match status" value="1"/>
</dbReference>
<dbReference type="GO" id="GO:0003989">
    <property type="term" value="F:acetyl-CoA carboxylase activity"/>
    <property type="evidence" value="ECO:0007669"/>
    <property type="project" value="UniProtKB-EC"/>
</dbReference>
<dbReference type="FunFam" id="3.30.1490.20:FF:000003">
    <property type="entry name" value="acetyl-CoA carboxylase isoform X1"/>
    <property type="match status" value="1"/>
</dbReference>
<dbReference type="InterPro" id="IPR049076">
    <property type="entry name" value="ACCA"/>
</dbReference>
<keyword evidence="11" id="KW-0511">Multifunctional enzyme</keyword>
<dbReference type="PROSITE" id="PS50979">
    <property type="entry name" value="BC"/>
    <property type="match status" value="1"/>
</dbReference>
<accession>A0A9P1N8D2</accession>
<dbReference type="Pfam" id="PF21385">
    <property type="entry name" value="ACCA_BT"/>
    <property type="match status" value="1"/>
</dbReference>
<evidence type="ECO:0000256" key="4">
    <source>
        <dbReference type="ARBA" id="ARBA00022598"/>
    </source>
</evidence>
<comment type="pathway">
    <text evidence="2">Lipid metabolism; malonyl-CoA biosynthesis; malonyl-CoA from acetyl-CoA: step 1/1.</text>
</comment>
<dbReference type="InterPro" id="IPR005481">
    <property type="entry name" value="BC-like_N"/>
</dbReference>
<dbReference type="Pfam" id="PF02785">
    <property type="entry name" value="Biotin_carb_C"/>
    <property type="match status" value="1"/>
</dbReference>
<evidence type="ECO:0000259" key="15">
    <source>
        <dbReference type="PROSITE" id="PS50975"/>
    </source>
</evidence>
<reference evidence="19" key="1">
    <citation type="submission" date="2022-11" db="EMBL/GenBank/DDBJ databases">
        <authorList>
            <person name="Kikuchi T."/>
        </authorList>
    </citation>
    <scope>NUCLEOTIDE SEQUENCE</scope>
    <source>
        <strain evidence="19">PS1010</strain>
    </source>
</reference>
<dbReference type="GO" id="GO:0006633">
    <property type="term" value="P:fatty acid biosynthetic process"/>
    <property type="evidence" value="ECO:0007669"/>
    <property type="project" value="UniProtKB-KW"/>
</dbReference>
<dbReference type="SUPFAM" id="SSF51230">
    <property type="entry name" value="Single hybrid motif"/>
    <property type="match status" value="1"/>
</dbReference>
<feature type="domain" description="ATP-grasp" evidence="15">
    <location>
        <begin position="290"/>
        <end position="484"/>
    </location>
</feature>
<dbReference type="PANTHER" id="PTHR45728">
    <property type="entry name" value="ACETYL-COA CARBOXYLASE, ISOFORM A"/>
    <property type="match status" value="1"/>
</dbReference>
<dbReference type="OrthoDB" id="14612at2759"/>
<dbReference type="InterPro" id="IPR034733">
    <property type="entry name" value="AcCoA_carboxyl_beta"/>
</dbReference>
<dbReference type="Gene3D" id="3.90.226.10">
    <property type="entry name" value="2-enoyl-CoA Hydratase, Chain A, domain 1"/>
    <property type="match status" value="2"/>
</dbReference>
<dbReference type="CDD" id="cd06850">
    <property type="entry name" value="biotinyl_domain"/>
    <property type="match status" value="1"/>
</dbReference>
<evidence type="ECO:0000256" key="8">
    <source>
        <dbReference type="ARBA" id="ARBA00023098"/>
    </source>
</evidence>
<dbReference type="Pfam" id="PF01039">
    <property type="entry name" value="Carboxyl_trans"/>
    <property type="match status" value="1"/>
</dbReference>
<keyword evidence="7 14" id="KW-0067">ATP-binding</keyword>
<dbReference type="PROSITE" id="PS50989">
    <property type="entry name" value="COA_CT_CTER"/>
    <property type="match status" value="1"/>
</dbReference>
<feature type="domain" description="Biotin carboxylation" evidence="16">
    <location>
        <begin position="133"/>
        <end position="634"/>
    </location>
</feature>
<dbReference type="InterPro" id="IPR005482">
    <property type="entry name" value="Biotin_COase_C"/>
</dbReference>
<dbReference type="SUPFAM" id="SSF51246">
    <property type="entry name" value="Rudiment single hybrid motif"/>
    <property type="match status" value="1"/>
</dbReference>
<evidence type="ECO:0000256" key="9">
    <source>
        <dbReference type="ARBA" id="ARBA00023160"/>
    </source>
</evidence>
<evidence type="ECO:0000256" key="12">
    <source>
        <dbReference type="ARBA" id="ARBA00048065"/>
    </source>
</evidence>
<comment type="catalytic activity">
    <reaction evidence="12">
        <text>hydrogencarbonate + acetyl-CoA + ATP = malonyl-CoA + ADP + phosphate + H(+)</text>
        <dbReference type="Rhea" id="RHEA:11308"/>
        <dbReference type="ChEBI" id="CHEBI:15378"/>
        <dbReference type="ChEBI" id="CHEBI:17544"/>
        <dbReference type="ChEBI" id="CHEBI:30616"/>
        <dbReference type="ChEBI" id="CHEBI:43474"/>
        <dbReference type="ChEBI" id="CHEBI:57288"/>
        <dbReference type="ChEBI" id="CHEBI:57384"/>
        <dbReference type="ChEBI" id="CHEBI:456216"/>
        <dbReference type="EC" id="6.4.1.2"/>
    </reaction>
</comment>
<dbReference type="InterPro" id="IPR011053">
    <property type="entry name" value="Single_hybrid_motif"/>
</dbReference>
<dbReference type="SUPFAM" id="SSF52440">
    <property type="entry name" value="PreATP-grasp domain"/>
    <property type="match status" value="1"/>
</dbReference>
<name>A0A9P1N8D2_9PELO</name>
<dbReference type="Pfam" id="PF00289">
    <property type="entry name" value="Biotin_carb_N"/>
    <property type="match status" value="1"/>
</dbReference>
<dbReference type="PROSITE" id="PS50980">
    <property type="entry name" value="COA_CT_NTER"/>
    <property type="match status" value="1"/>
</dbReference>
<evidence type="ECO:0000256" key="13">
    <source>
        <dbReference type="ARBA" id="ARBA00048600"/>
    </source>
</evidence>
<dbReference type="SUPFAM" id="SSF56059">
    <property type="entry name" value="Glutathione synthetase ATP-binding domain-like"/>
    <property type="match status" value="1"/>
</dbReference>
<comment type="catalytic activity">
    <reaction evidence="13">
        <text>N(6)-biotinyl-L-lysyl-[protein] + hydrogencarbonate + ATP = N(6)-carboxybiotinyl-L-lysyl-[protein] + ADP + phosphate + H(+)</text>
        <dbReference type="Rhea" id="RHEA:13501"/>
        <dbReference type="Rhea" id="RHEA-COMP:10505"/>
        <dbReference type="Rhea" id="RHEA-COMP:10506"/>
        <dbReference type="ChEBI" id="CHEBI:15378"/>
        <dbReference type="ChEBI" id="CHEBI:17544"/>
        <dbReference type="ChEBI" id="CHEBI:30616"/>
        <dbReference type="ChEBI" id="CHEBI:43474"/>
        <dbReference type="ChEBI" id="CHEBI:83144"/>
        <dbReference type="ChEBI" id="CHEBI:83145"/>
        <dbReference type="ChEBI" id="CHEBI:456216"/>
        <dbReference type="EC" id="6.3.4.14"/>
    </reaction>
</comment>
<evidence type="ECO:0000256" key="1">
    <source>
        <dbReference type="ARBA" id="ARBA00001953"/>
    </source>
</evidence>
<dbReference type="PROSITE" id="PS50975">
    <property type="entry name" value="ATP_GRASP"/>
    <property type="match status" value="1"/>
</dbReference>
<keyword evidence="8" id="KW-0443">Lipid metabolism</keyword>
<sequence length="2210" mass="248669">MPIRKRSDKKRKCSLLLRQSSTEHDSEFASELLYRRDSVTISLESPTRNSINYLELIEALGIALNSSIVQLPTFSRRVSDLGRPFNMSVNGHKPAIQKINVSGNENISQGASHYESIEQFVEKFVTEPSKRRPIRKMLVATNGIAAVRCVLSVRRLLNQLFRDDKQIKFICLTTQHEVESNAEYLKLANSLVFSPTGSNRNNYANVDEIVKHAIEKNVDAVWAGWGHASENPELPRRLAENNIVFVGPPSSAMFSLGDKIASTIIAQTVGIPTISWSGAGIQMESKQRAKGGFVEVPKELLDEATVSTYQEGLEALKVHNIGFPLMIKASEGGGGKGIRKCTKIEDFKSLFQEVVQELPGSPIFLMKCMENARHIEVQLIADRYENVIPVFTRDCSIQRRCQKIIEEAPASIASKETLKSMQMDAVKIAKYVGYESAGTVEYMYIPHEDKYYFLELNPRLQVEHPCTEMIANISIPAIQIQIAMGLPLHRIQDVRLFFGMPRNGDDELPEDTVLTDTDYCVIAARITSEDPDDSFRPSTGSVEALNFRSSQDVWGYFSVSSGGKVHEFADSQFGHLFARGRTRAEAIGNMLGALKELELRATFKSQVSYLVDLIMEPDFINNKFDTQWLDIRIAKKIKQKCSLPMSDIIAISAAVIGHSRVTHAFDSFKGAIQRGQVLPPNDLTETFLFDLVKDLKIYSVKVTRSAPYSFVILLNGATTTVNIVLLGNGGLMVTHGESVFQCDLEETSETFKVTIGNQIIVFEKDNDPSVLKSPYTGKLLSYKKEDGDLIDVGETFATVESMKLVFNVEVKKAPGRLVRVANEGDLLFPGSVIARLVDQQDSDQYRPQLFTETFKEWETACQMRTENNLSLYSNVLQKCRNILAGSVPLGGVKEITNLSNELFKFLNADNLAQMILEPLMGQVTKSLPSNCQQQVVEALVKANDDGRHLLECIKDYVLNSEESARIVNAVSEFSYGSRGFASNVLNSLLEDYIKVEKYFEGKAYDDSVAEIKENYTCGDAVVQTIYSHTQIKSKNIVIKAILEALKVTGSKFIPSLLDNLREIGNLSTSISSLAREILLIHQNLCYKNNFLELTNGQRPTAQEISDWLNSPLSQRPDSNIWKIIHEYFFEKNLGSIALERFVNNHISAEQGYTENRYILNSLGATVDINTFNLIKTQTRFHKIVLPGDKLFVVRLQVPSSQYSQVFDSSEFLNCMTKYFDSFKNARNGINISIFVRILNDETTPRDASCLSDEEEQKVQISQNAVLTIRQALEADGHALPRVNTVLCLHDRPLPQLTFFEQVRLEKYRLPPNTYPVSSRLSTVRTYQHDDADNKFAKLFIRQQILIQGKNSEEVKRRISEAIFVALDNSCTAAQVAMGKVKKIFTSNHVFATISCPGLSEEIIGSNEYLTFMKDCITQEVENHKTILFKHRITEVEIVYEAIGEHKRILIRDETGVTPEIIAQFDKKFIGVYPTLSTIEKKRVATRANNTNYIYDFPIIFGMAAFNSWKASEQIDKASYATQLSNLPSHMRTIYEQGLWRQFFEITELVAVNGQLQKISDASELKNRATNGLNKCGMVAWIMRLFTPERPEGYDTVLIGNDITFQSGSFGTAEDELFALASQLSRQQKLPRVNVSCNSGARIGLADKISKLVKVQLKNEEKPDQGFDYIYIDGEHKDKIEGQVVYEELSNGKLKILAVIGEENEKIGVENLQGSGLIAGETSRAYFEIPTYCYVTGRSVGIGAYTARLAHRIVQHKQSHLILTGASALNTLLGKEVYTSNNQLGGPEVMFRNGVSHAVVDNDLEGIAKILKWMSYLPTQNDQFPFFEQHGNDIEVRDVRIPLEGAEEKQYDVRHLIDSKDLNNKYGICDTMSFDEICGDWAKSIVAGRARLCGIPIGVVASEFRNFQTNVPADPALEGSQAQCVQRAGQVWYPDSAYKTAEAINDLNKENLPLLIIASLRGFSGGQKDMYDMVLKFGAQIVDALALYDRPVIVYIPESGELRGGAWAVLDSQIRPEFIHLVADEKSRGGILEPNAIVGIKFREPKQIDMMLRSDETMAKLWAEGKKEEANERSVELKKVYRSAAVEYADAHDRWQRMKSVGAVEYVTSVRNSRRMFLQVFRNEMAKVGLAEKYRNAPHFDKPTLASSMTWVQNNLNVDENSTMDEQYEQIKSYYETNFWNNLKESVIADRQRYEQQLNSFMNLYAKNNQS</sequence>
<comment type="caution">
    <text evidence="19">The sequence shown here is derived from an EMBL/GenBank/DDBJ whole genome shotgun (WGS) entry which is preliminary data.</text>
</comment>
<keyword evidence="20" id="KW-1185">Reference proteome</keyword>
<dbReference type="InterPro" id="IPR016185">
    <property type="entry name" value="PreATP-grasp_dom_sf"/>
</dbReference>
<dbReference type="Gene3D" id="3.30.1490.20">
    <property type="entry name" value="ATP-grasp fold, A domain"/>
    <property type="match status" value="1"/>
</dbReference>
<dbReference type="Gene3D" id="2.40.50.100">
    <property type="match status" value="1"/>
</dbReference>
<evidence type="ECO:0000256" key="11">
    <source>
        <dbReference type="ARBA" id="ARBA00023268"/>
    </source>
</evidence>
<evidence type="ECO:0000256" key="2">
    <source>
        <dbReference type="ARBA" id="ARBA00004956"/>
    </source>
</evidence>
<keyword evidence="9" id="KW-0275">Fatty acid biosynthesis</keyword>
<evidence type="ECO:0000256" key="6">
    <source>
        <dbReference type="ARBA" id="ARBA00022832"/>
    </source>
</evidence>
<dbReference type="GO" id="GO:0005739">
    <property type="term" value="C:mitochondrion"/>
    <property type="evidence" value="ECO:0007669"/>
    <property type="project" value="TreeGrafter"/>
</dbReference>
<dbReference type="PANTHER" id="PTHR45728:SF3">
    <property type="entry name" value="ACETYL-COA CARBOXYLASE"/>
    <property type="match status" value="1"/>
</dbReference>
<keyword evidence="10" id="KW-0092">Biotin</keyword>
<evidence type="ECO:0000256" key="7">
    <source>
        <dbReference type="ARBA" id="ARBA00022840"/>
    </source>
</evidence>
<dbReference type="InterPro" id="IPR000089">
    <property type="entry name" value="Biotin_lipoyl"/>
</dbReference>
<dbReference type="SUPFAM" id="SSF52096">
    <property type="entry name" value="ClpP/crotonase"/>
    <property type="match status" value="2"/>
</dbReference>
<dbReference type="GO" id="GO:0004075">
    <property type="term" value="F:biotin carboxylase activity"/>
    <property type="evidence" value="ECO:0007669"/>
    <property type="project" value="UniProtKB-EC"/>
</dbReference>
<dbReference type="InterPro" id="IPR029045">
    <property type="entry name" value="ClpP/crotonase-like_dom_sf"/>
</dbReference>
<dbReference type="InterPro" id="IPR011764">
    <property type="entry name" value="Biotin_carboxylation_dom"/>
</dbReference>
<comment type="cofactor">
    <cofactor evidence="1">
        <name>biotin</name>
        <dbReference type="ChEBI" id="CHEBI:57586"/>
    </cofactor>
</comment>
<evidence type="ECO:0000313" key="20">
    <source>
        <dbReference type="Proteomes" id="UP001152747"/>
    </source>
</evidence>
<dbReference type="InterPro" id="IPR011054">
    <property type="entry name" value="Rudment_hybrid_motif"/>
</dbReference>
<evidence type="ECO:0000259" key="17">
    <source>
        <dbReference type="PROSITE" id="PS50980"/>
    </source>
</evidence>
<dbReference type="Gene3D" id="3.40.50.20">
    <property type="match status" value="1"/>
</dbReference>
<proteinExistence type="predicted"/>
<feature type="domain" description="CoA carboxyltransferase N-terminal" evidence="17">
    <location>
        <begin position="1471"/>
        <end position="1828"/>
    </location>
</feature>
<organism evidence="19 20">
    <name type="scientific">Caenorhabditis angaria</name>
    <dbReference type="NCBI Taxonomy" id="860376"/>
    <lineage>
        <taxon>Eukaryota</taxon>
        <taxon>Metazoa</taxon>
        <taxon>Ecdysozoa</taxon>
        <taxon>Nematoda</taxon>
        <taxon>Chromadorea</taxon>
        <taxon>Rhabditida</taxon>
        <taxon>Rhabditina</taxon>
        <taxon>Rhabditomorpha</taxon>
        <taxon>Rhabditoidea</taxon>
        <taxon>Rhabditidae</taxon>
        <taxon>Peloderinae</taxon>
        <taxon>Caenorhabditis</taxon>
    </lineage>
</organism>
<evidence type="ECO:0008006" key="21">
    <source>
        <dbReference type="Google" id="ProtNLM"/>
    </source>
</evidence>
<dbReference type="InterPro" id="IPR005479">
    <property type="entry name" value="CPAse_ATP-bd"/>
</dbReference>
<evidence type="ECO:0000256" key="3">
    <source>
        <dbReference type="ARBA" id="ARBA00022516"/>
    </source>
</evidence>
<evidence type="ECO:0000259" key="18">
    <source>
        <dbReference type="PROSITE" id="PS50989"/>
    </source>
</evidence>
<dbReference type="InterPro" id="IPR049074">
    <property type="entry name" value="ACCA_BT"/>
</dbReference>
<dbReference type="PROSITE" id="PS00866">
    <property type="entry name" value="CPSASE_1"/>
    <property type="match status" value="1"/>
</dbReference>
<evidence type="ECO:0000256" key="5">
    <source>
        <dbReference type="ARBA" id="ARBA00022741"/>
    </source>
</evidence>
<dbReference type="PROSITE" id="PS00867">
    <property type="entry name" value="CPSASE_2"/>
    <property type="match status" value="1"/>
</dbReference>
<dbReference type="InterPro" id="IPR011761">
    <property type="entry name" value="ATP-grasp"/>
</dbReference>
<dbReference type="Proteomes" id="UP001152747">
    <property type="component" value="Unassembled WGS sequence"/>
</dbReference>
<dbReference type="Pfam" id="PF02786">
    <property type="entry name" value="CPSase_L_D2"/>
    <property type="match status" value="1"/>
</dbReference>
<dbReference type="Gene3D" id="3.30.470.20">
    <property type="entry name" value="ATP-grasp fold, B domain"/>
    <property type="match status" value="1"/>
</dbReference>
<keyword evidence="4" id="KW-0436">Ligase</keyword>
<evidence type="ECO:0000259" key="16">
    <source>
        <dbReference type="PROSITE" id="PS50979"/>
    </source>
</evidence>
<keyword evidence="3" id="KW-0444">Lipid biosynthesis</keyword>
<dbReference type="InterPro" id="IPR011762">
    <property type="entry name" value="COA_CT_N"/>
</dbReference>
<dbReference type="Pfam" id="PF08326">
    <property type="entry name" value="ACC_central"/>
    <property type="match status" value="1"/>
</dbReference>
<dbReference type="InterPro" id="IPR013815">
    <property type="entry name" value="ATP_grasp_subdomain_1"/>
</dbReference>
<evidence type="ECO:0000313" key="19">
    <source>
        <dbReference type="EMBL" id="CAI5454944.1"/>
    </source>
</evidence>
<keyword evidence="6" id="KW-0276">Fatty acid metabolism</keyword>
<dbReference type="GO" id="GO:0046872">
    <property type="term" value="F:metal ion binding"/>
    <property type="evidence" value="ECO:0007669"/>
    <property type="project" value="InterPro"/>
</dbReference>
<dbReference type="EMBL" id="CANHGI010000006">
    <property type="protein sequence ID" value="CAI5454944.1"/>
    <property type="molecule type" value="Genomic_DNA"/>
</dbReference>
<dbReference type="Gene3D" id="3.90.1770.10">
    <property type="entry name" value="PreATP-grasp domain"/>
    <property type="match status" value="1"/>
</dbReference>
<dbReference type="Pfam" id="PF00364">
    <property type="entry name" value="Biotin_lipoyl"/>
    <property type="match status" value="1"/>
</dbReference>
<dbReference type="Gene3D" id="2.40.460.10">
    <property type="entry name" value="Biotin dependent carboxylase carboxyltransferase"/>
    <property type="match status" value="1"/>
</dbReference>
<dbReference type="InterPro" id="IPR013537">
    <property type="entry name" value="AcCoA_COase_cen"/>
</dbReference>
<keyword evidence="5 14" id="KW-0547">Nucleotide-binding</keyword>
<dbReference type="InterPro" id="IPR011763">
    <property type="entry name" value="COA_CT_C"/>
</dbReference>
<evidence type="ECO:0000256" key="14">
    <source>
        <dbReference type="PROSITE-ProRule" id="PRU00409"/>
    </source>
</evidence>